<dbReference type="AlphaFoldDB" id="A0A0L6VMC9"/>
<dbReference type="VEuPathDB" id="FungiDB:VP01_1427g3"/>
<evidence type="ECO:0000313" key="1">
    <source>
        <dbReference type="EMBL" id="KNZ61280.1"/>
    </source>
</evidence>
<sequence length="223" mass="25231">MKISIKFQLFAPAKSQQKKSHSKKKMWGAVNSSHAVPILVTVDMKPFEEFKSLVISAGNDHLTRVGSVIKKGLKAGPQTIFWYATIPRCPSFAKKDLRNIFVVFEYHHWLDAASWKTCRDGGHACGSLGDEYIRNSFSKRKGNKTNSDRESEDELDTDEWATVNIHMKKTLPHAFADPNHYLLLTTTAFSEWAKALVSVSPRDIPEYPKACIIVFYQDPGDLQ</sequence>
<name>A0A0L6VMC9_9BASI</name>
<organism evidence="1 2">
    <name type="scientific">Puccinia sorghi</name>
    <dbReference type="NCBI Taxonomy" id="27349"/>
    <lineage>
        <taxon>Eukaryota</taxon>
        <taxon>Fungi</taxon>
        <taxon>Dikarya</taxon>
        <taxon>Basidiomycota</taxon>
        <taxon>Pucciniomycotina</taxon>
        <taxon>Pucciniomycetes</taxon>
        <taxon>Pucciniales</taxon>
        <taxon>Pucciniaceae</taxon>
        <taxon>Puccinia</taxon>
    </lineage>
</organism>
<proteinExistence type="predicted"/>
<reference evidence="1 2" key="1">
    <citation type="submission" date="2015-08" db="EMBL/GenBank/DDBJ databases">
        <title>Next Generation Sequencing and Analysis of the Genome of Puccinia sorghi L Schw, the Causal Agent of Maize Common Rust.</title>
        <authorList>
            <person name="Rochi L."/>
            <person name="Burguener G."/>
            <person name="Darino M."/>
            <person name="Turjanski A."/>
            <person name="Kreff E."/>
            <person name="Dieguez M.J."/>
            <person name="Sacco F."/>
        </authorList>
    </citation>
    <scope>NUCLEOTIDE SEQUENCE [LARGE SCALE GENOMIC DNA]</scope>
    <source>
        <strain evidence="1 2">RO10H11247</strain>
    </source>
</reference>
<dbReference type="Proteomes" id="UP000037035">
    <property type="component" value="Unassembled WGS sequence"/>
</dbReference>
<comment type="caution">
    <text evidence="1">The sequence shown here is derived from an EMBL/GenBank/DDBJ whole genome shotgun (WGS) entry which is preliminary data.</text>
</comment>
<evidence type="ECO:0000313" key="2">
    <source>
        <dbReference type="Proteomes" id="UP000037035"/>
    </source>
</evidence>
<dbReference type="EMBL" id="LAVV01004754">
    <property type="protein sequence ID" value="KNZ61280.1"/>
    <property type="molecule type" value="Genomic_DNA"/>
</dbReference>
<protein>
    <submittedName>
        <fullName evidence="1">Uncharacterized protein</fullName>
    </submittedName>
</protein>
<accession>A0A0L6VMC9</accession>
<keyword evidence="2" id="KW-1185">Reference proteome</keyword>
<gene>
    <name evidence="1" type="ORF">VP01_1427g3</name>
</gene>